<proteinExistence type="predicted"/>
<feature type="region of interest" description="Disordered" evidence="1">
    <location>
        <begin position="45"/>
        <end position="118"/>
    </location>
</feature>
<dbReference type="InterPro" id="IPR011011">
    <property type="entry name" value="Znf_FYVE_PHD"/>
</dbReference>
<evidence type="ECO:0008006" key="4">
    <source>
        <dbReference type="Google" id="ProtNLM"/>
    </source>
</evidence>
<sequence>MFVRVCFLLISEQKFVPYLALYKLRRKPVPVAHSCGRRMSKISLLTSPRSSKSRAMDVSATRLVSKPRPPLVAKQNRRPPTKTAKKPVAKAPAKPAAKRGRPAKAKAPAPVDPNLPATIRGHSLRLTSSRLSDLAALEASQPSPTDSHASSSLCHESVRRMARGKTPFQRKPTARRVLATPKIGRPRKTVPAPEVSSAKARKSPLPRKTVPKKPAHQSVAGRSPVAQPPLYQKKAAPQKKVQPKKAPRLQVAAQRRRMAEQRKANAGGRNVDVTNCFCGKYSHEELFSMTQCDNCDEWHHSICVFRCRKSDNQAYVCNRCAPSKTFRQYFLKEEVVDYLYHNGHYF</sequence>
<dbReference type="Proteomes" id="UP000186922">
    <property type="component" value="Unassembled WGS sequence"/>
</dbReference>
<dbReference type="EMBL" id="BDGG01000001">
    <property type="protein sequence ID" value="GAU87740.1"/>
    <property type="molecule type" value="Genomic_DNA"/>
</dbReference>
<comment type="caution">
    <text evidence="2">The sequence shown here is derived from an EMBL/GenBank/DDBJ whole genome shotgun (WGS) entry which is preliminary data.</text>
</comment>
<gene>
    <name evidence="2" type="primary">RvY_00545-1</name>
    <name evidence="2" type="synonym">RvY_00545.1</name>
    <name evidence="2" type="ORF">RvY_00545</name>
</gene>
<dbReference type="STRING" id="947166.A0A1D1UGS9"/>
<name>A0A1D1UGS9_RAMVA</name>
<feature type="region of interest" description="Disordered" evidence="1">
    <location>
        <begin position="161"/>
        <end position="251"/>
    </location>
</feature>
<dbReference type="Gene3D" id="3.30.40.10">
    <property type="entry name" value="Zinc/RING finger domain, C3HC4 (zinc finger)"/>
    <property type="match status" value="1"/>
</dbReference>
<dbReference type="AlphaFoldDB" id="A0A1D1UGS9"/>
<evidence type="ECO:0000313" key="2">
    <source>
        <dbReference type="EMBL" id="GAU87740.1"/>
    </source>
</evidence>
<reference evidence="2 3" key="1">
    <citation type="journal article" date="2016" name="Nat. Commun.">
        <title>Extremotolerant tardigrade genome and improved radiotolerance of human cultured cells by tardigrade-unique protein.</title>
        <authorList>
            <person name="Hashimoto T."/>
            <person name="Horikawa D.D."/>
            <person name="Saito Y."/>
            <person name="Kuwahara H."/>
            <person name="Kozuka-Hata H."/>
            <person name="Shin-I T."/>
            <person name="Minakuchi Y."/>
            <person name="Ohishi K."/>
            <person name="Motoyama A."/>
            <person name="Aizu T."/>
            <person name="Enomoto A."/>
            <person name="Kondo K."/>
            <person name="Tanaka S."/>
            <person name="Hara Y."/>
            <person name="Koshikawa S."/>
            <person name="Sagara H."/>
            <person name="Miura T."/>
            <person name="Yokobori S."/>
            <person name="Miyagawa K."/>
            <person name="Suzuki Y."/>
            <person name="Kubo T."/>
            <person name="Oyama M."/>
            <person name="Kohara Y."/>
            <person name="Fujiyama A."/>
            <person name="Arakawa K."/>
            <person name="Katayama T."/>
            <person name="Toyoda A."/>
            <person name="Kunieda T."/>
        </authorList>
    </citation>
    <scope>NUCLEOTIDE SEQUENCE [LARGE SCALE GENOMIC DNA]</scope>
    <source>
        <strain evidence="2 3">YOKOZUNA-1</strain>
    </source>
</reference>
<dbReference type="SUPFAM" id="SSF57903">
    <property type="entry name" value="FYVE/PHD zinc finger"/>
    <property type="match status" value="1"/>
</dbReference>
<dbReference type="InterPro" id="IPR013083">
    <property type="entry name" value="Znf_RING/FYVE/PHD"/>
</dbReference>
<accession>A0A1D1UGS9</accession>
<organism evidence="2 3">
    <name type="scientific">Ramazzottius varieornatus</name>
    <name type="common">Water bear</name>
    <name type="synonym">Tardigrade</name>
    <dbReference type="NCBI Taxonomy" id="947166"/>
    <lineage>
        <taxon>Eukaryota</taxon>
        <taxon>Metazoa</taxon>
        <taxon>Ecdysozoa</taxon>
        <taxon>Tardigrada</taxon>
        <taxon>Eutardigrada</taxon>
        <taxon>Parachela</taxon>
        <taxon>Hypsibioidea</taxon>
        <taxon>Ramazzottiidae</taxon>
        <taxon>Ramazzottius</taxon>
    </lineage>
</organism>
<protein>
    <recommendedName>
        <fullName evidence="4">Zinc finger PHD-type domain-containing protein</fullName>
    </recommendedName>
</protein>
<feature type="compositionally biased region" description="Basic residues" evidence="1">
    <location>
        <begin position="199"/>
        <end position="215"/>
    </location>
</feature>
<evidence type="ECO:0000313" key="3">
    <source>
        <dbReference type="Proteomes" id="UP000186922"/>
    </source>
</evidence>
<feature type="compositionally biased region" description="Basic residues" evidence="1">
    <location>
        <begin position="75"/>
        <end position="88"/>
    </location>
</feature>
<keyword evidence="3" id="KW-1185">Reference proteome</keyword>
<evidence type="ECO:0000256" key="1">
    <source>
        <dbReference type="SAM" id="MobiDB-lite"/>
    </source>
</evidence>